<protein>
    <submittedName>
        <fullName evidence="3">Uncharacterized protein</fullName>
    </submittedName>
</protein>
<sequence length="94" mass="10983">MGGGRNGRYMKWLVALLVFLGTVYVFYQYRGLSSSLREKEEELERLEDLQSRLGDQLKDLAGSHTSMQDELKLERVNHHRTRMGMNFVCSVRFP</sequence>
<evidence type="ECO:0000313" key="4">
    <source>
        <dbReference type="Proteomes" id="UP001174909"/>
    </source>
</evidence>
<dbReference type="EMBL" id="CASHTH010000498">
    <property type="protein sequence ID" value="CAI8002867.1"/>
    <property type="molecule type" value="Genomic_DNA"/>
</dbReference>
<proteinExistence type="predicted"/>
<feature type="transmembrane region" description="Helical" evidence="2">
    <location>
        <begin position="12"/>
        <end position="29"/>
    </location>
</feature>
<evidence type="ECO:0000256" key="1">
    <source>
        <dbReference type="SAM" id="Coils"/>
    </source>
</evidence>
<dbReference type="AlphaFoldDB" id="A0AA35R5C9"/>
<keyword evidence="4" id="KW-1185">Reference proteome</keyword>
<dbReference type="Proteomes" id="UP001174909">
    <property type="component" value="Unassembled WGS sequence"/>
</dbReference>
<gene>
    <name evidence="3" type="ORF">GBAR_LOCUS3499</name>
</gene>
<keyword evidence="2" id="KW-0472">Membrane</keyword>
<feature type="coiled-coil region" evidence="1">
    <location>
        <begin position="29"/>
        <end position="59"/>
    </location>
</feature>
<comment type="caution">
    <text evidence="3">The sequence shown here is derived from an EMBL/GenBank/DDBJ whole genome shotgun (WGS) entry which is preliminary data.</text>
</comment>
<name>A0AA35R5C9_GEOBA</name>
<evidence type="ECO:0000313" key="3">
    <source>
        <dbReference type="EMBL" id="CAI8002867.1"/>
    </source>
</evidence>
<evidence type="ECO:0000256" key="2">
    <source>
        <dbReference type="SAM" id="Phobius"/>
    </source>
</evidence>
<accession>A0AA35R5C9</accession>
<keyword evidence="1" id="KW-0175">Coiled coil</keyword>
<organism evidence="3 4">
    <name type="scientific">Geodia barretti</name>
    <name type="common">Barrett's horny sponge</name>
    <dbReference type="NCBI Taxonomy" id="519541"/>
    <lineage>
        <taxon>Eukaryota</taxon>
        <taxon>Metazoa</taxon>
        <taxon>Porifera</taxon>
        <taxon>Demospongiae</taxon>
        <taxon>Heteroscleromorpha</taxon>
        <taxon>Tetractinellida</taxon>
        <taxon>Astrophorina</taxon>
        <taxon>Geodiidae</taxon>
        <taxon>Geodia</taxon>
    </lineage>
</organism>
<reference evidence="3" key="1">
    <citation type="submission" date="2023-03" db="EMBL/GenBank/DDBJ databases">
        <authorList>
            <person name="Steffen K."/>
            <person name="Cardenas P."/>
        </authorList>
    </citation>
    <scope>NUCLEOTIDE SEQUENCE</scope>
</reference>
<keyword evidence="2" id="KW-0812">Transmembrane</keyword>
<keyword evidence="2" id="KW-1133">Transmembrane helix</keyword>